<dbReference type="GO" id="GO:0006730">
    <property type="term" value="P:one-carbon metabolic process"/>
    <property type="evidence" value="ECO:0007669"/>
    <property type="project" value="UniProtKB-KW"/>
</dbReference>
<comment type="cofactor">
    <cofactor evidence="1">
        <name>NAD(+)</name>
        <dbReference type="ChEBI" id="CHEBI:57540"/>
    </cofactor>
</comment>
<evidence type="ECO:0000256" key="4">
    <source>
        <dbReference type="ARBA" id="ARBA00023027"/>
    </source>
</evidence>
<dbReference type="PANTHER" id="PTHR23420:SF0">
    <property type="entry name" value="ADENOSYLHOMOCYSTEINASE"/>
    <property type="match status" value="1"/>
</dbReference>
<dbReference type="GO" id="GO:0004013">
    <property type="term" value="F:adenosylhomocysteinase activity"/>
    <property type="evidence" value="ECO:0007669"/>
    <property type="project" value="TreeGrafter"/>
</dbReference>
<dbReference type="SMART" id="SM00996">
    <property type="entry name" value="AdoHcyase"/>
    <property type="match status" value="1"/>
</dbReference>
<dbReference type="InterPro" id="IPR000043">
    <property type="entry name" value="Adenosylhomocysteinase-like"/>
</dbReference>
<dbReference type="EMBL" id="CP000155">
    <property type="protein sequence ID" value="ABC33022.1"/>
    <property type="molecule type" value="Genomic_DNA"/>
</dbReference>
<name>Q2S8K2_HAHCH</name>
<keyword evidence="6" id="KW-0378">Hydrolase</keyword>
<accession>Q2S8K2</accession>
<keyword evidence="4" id="KW-0520">NAD</keyword>
<evidence type="ECO:0000259" key="5">
    <source>
        <dbReference type="SMART" id="SM00997"/>
    </source>
</evidence>
<dbReference type="STRING" id="349521.HCH_06377"/>
<dbReference type="GO" id="GO:0005829">
    <property type="term" value="C:cytosol"/>
    <property type="evidence" value="ECO:0007669"/>
    <property type="project" value="TreeGrafter"/>
</dbReference>
<protein>
    <submittedName>
        <fullName evidence="6">S-adenosylhomocysteine hydrolase</fullName>
        <ecNumber evidence="6">3.3.1.1</ecNumber>
    </submittedName>
</protein>
<proteinExistence type="inferred from homology"/>
<evidence type="ECO:0000313" key="6">
    <source>
        <dbReference type="EMBL" id="ABC33022.1"/>
    </source>
</evidence>
<dbReference type="SMART" id="SM00997">
    <property type="entry name" value="AdoHcyase_NAD"/>
    <property type="match status" value="1"/>
</dbReference>
<sequence length="392" mass="44349">MSYHFQGSQLRIFKKYARQDRNKAYLKNTRFIIIEHLLPTTEEMVRCLMESEAEIFALLAKPYSIDSEVLMRLQGDGIKVIQKSYQYLEESDYLKYLILEAIDKSKADKKNVVLIDVGGYFSRPLKEISDKDKKYISGVVEDTTFGHNRYQMSVKHISVPVFSVARSGLKEIEARFVGRDAVSAIEYILRKKGISLAGRNALVIGYGMIGENVARALRGGDLNVSVYDKHDHKNLSAFIDGYAIHKKRELIKNADIIFSATGDPSGSMTYEEIEECKNNVILASVGSKDTEFDIKEVKAHCIEEKDVGEELKGYVLPNSKRVLVAKQGAAVNFILPSMPVEILDLVFSEILICIMLILTSKTKGKYPPGIIHELHLNYLNEISKDWLRLVNL</sequence>
<dbReference type="AlphaFoldDB" id="Q2S8K2"/>
<dbReference type="SUPFAM" id="SSF51735">
    <property type="entry name" value="NAD(P)-binding Rossmann-fold domains"/>
    <property type="match status" value="1"/>
</dbReference>
<dbReference type="Gene3D" id="3.40.50.720">
    <property type="entry name" value="NAD(P)-binding Rossmann-like Domain"/>
    <property type="match status" value="1"/>
</dbReference>
<dbReference type="HOGENOM" id="CLU_063049_0_0_6"/>
<dbReference type="PANTHER" id="PTHR23420">
    <property type="entry name" value="ADENOSYLHOMOCYSTEINASE"/>
    <property type="match status" value="1"/>
</dbReference>
<feature type="domain" description="S-adenosyl-L-homocysteine hydrolase NAD binding" evidence="5">
    <location>
        <begin position="174"/>
        <end position="338"/>
    </location>
</feature>
<dbReference type="SUPFAM" id="SSF52283">
    <property type="entry name" value="Formate/glycerate dehydrogenase catalytic domain-like"/>
    <property type="match status" value="1"/>
</dbReference>
<dbReference type="Gene3D" id="3.40.50.1480">
    <property type="entry name" value="Adenosylhomocysteinase-like"/>
    <property type="match status" value="1"/>
</dbReference>
<gene>
    <name evidence="6" type="ordered locus">HCH_06377</name>
</gene>
<organism evidence="6 7">
    <name type="scientific">Hahella chejuensis (strain KCTC 2396)</name>
    <dbReference type="NCBI Taxonomy" id="349521"/>
    <lineage>
        <taxon>Bacteria</taxon>
        <taxon>Pseudomonadati</taxon>
        <taxon>Pseudomonadota</taxon>
        <taxon>Gammaproteobacteria</taxon>
        <taxon>Oceanospirillales</taxon>
        <taxon>Hahellaceae</taxon>
        <taxon>Hahella</taxon>
    </lineage>
</organism>
<dbReference type="Proteomes" id="UP000000238">
    <property type="component" value="Chromosome"/>
</dbReference>
<dbReference type="InterPro" id="IPR042172">
    <property type="entry name" value="Adenosylhomocyst_ase-like_sf"/>
</dbReference>
<dbReference type="InterPro" id="IPR036291">
    <property type="entry name" value="NAD(P)-bd_dom_sf"/>
</dbReference>
<reference evidence="6 7" key="1">
    <citation type="journal article" date="2005" name="Nucleic Acids Res.">
        <title>Genomic blueprint of Hahella chejuensis, a marine microbe producing an algicidal agent.</title>
        <authorList>
            <person name="Jeong H."/>
            <person name="Yim J.H."/>
            <person name="Lee C."/>
            <person name="Choi S.-H."/>
            <person name="Park Y.K."/>
            <person name="Yoon S.H."/>
            <person name="Hur C.-G."/>
            <person name="Kang H.-Y."/>
            <person name="Kim D."/>
            <person name="Lee H.H."/>
            <person name="Park K.H."/>
            <person name="Park S.-H."/>
            <person name="Park H.-S."/>
            <person name="Lee H.K."/>
            <person name="Oh T.K."/>
            <person name="Kim J.F."/>
        </authorList>
    </citation>
    <scope>NUCLEOTIDE SEQUENCE [LARGE SCALE GENOMIC DNA]</scope>
    <source>
        <strain evidence="6 7">KCTC 2396</strain>
    </source>
</reference>
<evidence type="ECO:0000313" key="7">
    <source>
        <dbReference type="Proteomes" id="UP000000238"/>
    </source>
</evidence>
<comment type="similarity">
    <text evidence="2">Belongs to the adenosylhomocysteinase family.</text>
</comment>
<evidence type="ECO:0000256" key="1">
    <source>
        <dbReference type="ARBA" id="ARBA00001911"/>
    </source>
</evidence>
<keyword evidence="3" id="KW-0554">One-carbon metabolism</keyword>
<dbReference type="GO" id="GO:0033353">
    <property type="term" value="P:S-adenosylmethionine cycle"/>
    <property type="evidence" value="ECO:0007669"/>
    <property type="project" value="TreeGrafter"/>
</dbReference>
<evidence type="ECO:0000256" key="3">
    <source>
        <dbReference type="ARBA" id="ARBA00022563"/>
    </source>
</evidence>
<keyword evidence="7" id="KW-1185">Reference proteome</keyword>
<dbReference type="Pfam" id="PF00670">
    <property type="entry name" value="AdoHcyase_NAD"/>
    <property type="match status" value="1"/>
</dbReference>
<dbReference type="eggNOG" id="COG0499">
    <property type="taxonomic scope" value="Bacteria"/>
</dbReference>
<dbReference type="InterPro" id="IPR015878">
    <property type="entry name" value="Ado_hCys_hydrolase_NAD-bd"/>
</dbReference>
<evidence type="ECO:0000256" key="2">
    <source>
        <dbReference type="ARBA" id="ARBA00007122"/>
    </source>
</evidence>
<dbReference type="KEGG" id="hch:HCH_06377"/>
<dbReference type="EC" id="3.3.1.1" evidence="6"/>